<feature type="compositionally biased region" description="Acidic residues" evidence="1">
    <location>
        <begin position="81"/>
        <end position="96"/>
    </location>
</feature>
<feature type="compositionally biased region" description="Basic and acidic residues" evidence="1">
    <location>
        <begin position="167"/>
        <end position="180"/>
    </location>
</feature>
<dbReference type="GeneID" id="25314403"/>
<feature type="region of interest" description="Disordered" evidence="1">
    <location>
        <begin position="167"/>
        <end position="235"/>
    </location>
</feature>
<reference evidence="2 3" key="1">
    <citation type="submission" date="2015-04" db="EMBL/GenBank/DDBJ databases">
        <authorList>
            <person name="Heijne W.H."/>
            <person name="Fedorova N.D."/>
            <person name="Nierman W.C."/>
            <person name="Vollebregt A.W."/>
            <person name="Zhao Z."/>
            <person name="Wu L."/>
            <person name="Kumar M."/>
            <person name="Stam H."/>
            <person name="van den Berg M.A."/>
            <person name="Pel H.J."/>
        </authorList>
    </citation>
    <scope>NUCLEOTIDE SEQUENCE [LARGE SCALE GENOMIC DNA]</scope>
    <source>
        <strain evidence="2 3">CBS 393.64</strain>
    </source>
</reference>
<sequence>MYDAGTRYDVGNADKWKKRKKKRKRKRRRQSTLCDDFPKLVQDHEFKLQLEGINEGMDNGLKHEVLRVVEGDHHDITENGDYLDEDQKDDGDIDDAQDDLLDRKAEHLHSLHGAHIGQVLGMGLRVGETELEDHGRNVEEKCVRNDHGEGNAQDVSIPHDEADQVEARVQDDGEARDHADPSYFSDGSADDPVALGHAVFQDETEGMQSDAPCGDKDALEVEARVAPEGIENPDR</sequence>
<proteinExistence type="predicted"/>
<organism evidence="2 3">
    <name type="scientific">Rasamsonia emersonii (strain ATCC 16479 / CBS 393.64 / IMI 116815)</name>
    <dbReference type="NCBI Taxonomy" id="1408163"/>
    <lineage>
        <taxon>Eukaryota</taxon>
        <taxon>Fungi</taxon>
        <taxon>Dikarya</taxon>
        <taxon>Ascomycota</taxon>
        <taxon>Pezizomycotina</taxon>
        <taxon>Eurotiomycetes</taxon>
        <taxon>Eurotiomycetidae</taxon>
        <taxon>Eurotiales</taxon>
        <taxon>Trichocomaceae</taxon>
        <taxon>Rasamsonia</taxon>
    </lineage>
</organism>
<dbReference type="AlphaFoldDB" id="A0A0F4Z210"/>
<name>A0A0F4Z210_RASE3</name>
<feature type="compositionally biased region" description="Basic and acidic residues" evidence="1">
    <location>
        <begin position="213"/>
        <end position="225"/>
    </location>
</feature>
<dbReference type="EMBL" id="LASV01000082">
    <property type="protein sequence ID" value="KKA23903.1"/>
    <property type="molecule type" value="Genomic_DNA"/>
</dbReference>
<evidence type="ECO:0000313" key="3">
    <source>
        <dbReference type="Proteomes" id="UP000053958"/>
    </source>
</evidence>
<evidence type="ECO:0000256" key="1">
    <source>
        <dbReference type="SAM" id="MobiDB-lite"/>
    </source>
</evidence>
<accession>A0A0F4Z210</accession>
<dbReference type="RefSeq" id="XP_013330515.1">
    <property type="nucleotide sequence ID" value="XM_013475061.1"/>
</dbReference>
<evidence type="ECO:0000313" key="2">
    <source>
        <dbReference type="EMBL" id="KKA23903.1"/>
    </source>
</evidence>
<keyword evidence="3" id="KW-1185">Reference proteome</keyword>
<gene>
    <name evidence="2" type="ORF">T310_2052</name>
</gene>
<feature type="region of interest" description="Disordered" evidence="1">
    <location>
        <begin position="76"/>
        <end position="96"/>
    </location>
</feature>
<protein>
    <submittedName>
        <fullName evidence="2">Uncharacterized protein</fullName>
    </submittedName>
</protein>
<comment type="caution">
    <text evidence="2">The sequence shown here is derived from an EMBL/GenBank/DDBJ whole genome shotgun (WGS) entry which is preliminary data.</text>
</comment>
<dbReference type="Proteomes" id="UP000053958">
    <property type="component" value="Unassembled WGS sequence"/>
</dbReference>